<dbReference type="EMBL" id="JBHRYB010000013">
    <property type="protein sequence ID" value="MFC3681050.1"/>
    <property type="molecule type" value="Genomic_DNA"/>
</dbReference>
<name>A0ABV7VU11_9GAMM</name>
<gene>
    <name evidence="1" type="ORF">ACFOMG_13165</name>
</gene>
<comment type="caution">
    <text evidence="1">The sequence shown here is derived from an EMBL/GenBank/DDBJ whole genome shotgun (WGS) entry which is preliminary data.</text>
</comment>
<accession>A0ABV7VU11</accession>
<keyword evidence="2" id="KW-1185">Reference proteome</keyword>
<protein>
    <submittedName>
        <fullName evidence="1">Uncharacterized protein</fullName>
    </submittedName>
</protein>
<evidence type="ECO:0000313" key="1">
    <source>
        <dbReference type="EMBL" id="MFC3681050.1"/>
    </source>
</evidence>
<proteinExistence type="predicted"/>
<organism evidence="1 2">
    <name type="scientific">Bacterioplanoides pacificum</name>
    <dbReference type="NCBI Taxonomy" id="1171596"/>
    <lineage>
        <taxon>Bacteria</taxon>
        <taxon>Pseudomonadati</taxon>
        <taxon>Pseudomonadota</taxon>
        <taxon>Gammaproteobacteria</taxon>
        <taxon>Oceanospirillales</taxon>
        <taxon>Oceanospirillaceae</taxon>
        <taxon>Bacterioplanoides</taxon>
    </lineage>
</organism>
<dbReference type="RefSeq" id="WP_376867216.1">
    <property type="nucleotide sequence ID" value="NZ_JBHRYB010000013.1"/>
</dbReference>
<sequence>MAQRTALLTAAITSRNSTRRYYQNAVLKPWRFFRQPLGLLPQTDDNMRDLLPDGHQPLMHLLHLSQGGLLISLPAGALAGNNSCWQEVTLTRYYD</sequence>
<reference evidence="2" key="1">
    <citation type="journal article" date="2019" name="Int. J. Syst. Evol. Microbiol.">
        <title>The Global Catalogue of Microorganisms (GCM) 10K type strain sequencing project: providing services to taxonomists for standard genome sequencing and annotation.</title>
        <authorList>
            <consortium name="The Broad Institute Genomics Platform"/>
            <consortium name="The Broad Institute Genome Sequencing Center for Infectious Disease"/>
            <person name="Wu L."/>
            <person name="Ma J."/>
        </authorList>
    </citation>
    <scope>NUCLEOTIDE SEQUENCE [LARGE SCALE GENOMIC DNA]</scope>
    <source>
        <strain evidence="2">KCTC 42424</strain>
    </source>
</reference>
<evidence type="ECO:0000313" key="2">
    <source>
        <dbReference type="Proteomes" id="UP001595722"/>
    </source>
</evidence>
<dbReference type="Proteomes" id="UP001595722">
    <property type="component" value="Unassembled WGS sequence"/>
</dbReference>